<evidence type="ECO:0000256" key="46">
    <source>
        <dbReference type="ARBA" id="ARBA00049422"/>
    </source>
</evidence>
<comment type="catalytic activity">
    <reaction evidence="11">
        <text>(3R)-hydroxydodecanoyl-[ACP] = (2E)-dodecenoyl-[ACP] + H2O</text>
        <dbReference type="Rhea" id="RHEA:41876"/>
        <dbReference type="Rhea" id="RHEA-COMP:9642"/>
        <dbReference type="Rhea" id="RHEA-COMP:9643"/>
        <dbReference type="ChEBI" id="CHEBI:15377"/>
        <dbReference type="ChEBI" id="CHEBI:78470"/>
        <dbReference type="ChEBI" id="CHEBI:78472"/>
    </reaction>
    <physiologicalReaction direction="left-to-right" evidence="11">
        <dbReference type="Rhea" id="RHEA:41877"/>
    </physiologicalReaction>
</comment>
<feature type="region of interest" description="C-terminal hotdog fold" evidence="50">
    <location>
        <begin position="1047"/>
        <end position="1192"/>
    </location>
</feature>
<comment type="caution">
    <text evidence="54">The sequence shown here is derived from an EMBL/GenBank/DDBJ whole genome shotgun (WGS) entry which is preliminary data.</text>
</comment>
<comment type="catalytic activity">
    <reaction evidence="39">
        <text>hexadecanoyl-[ACP] + H2O = hexadecanoate + holo-[ACP] + H(+)</text>
        <dbReference type="Rhea" id="RHEA:41932"/>
        <dbReference type="Rhea" id="RHEA-COMP:9652"/>
        <dbReference type="Rhea" id="RHEA-COMP:9685"/>
        <dbReference type="ChEBI" id="CHEBI:7896"/>
        <dbReference type="ChEBI" id="CHEBI:15377"/>
        <dbReference type="ChEBI" id="CHEBI:15378"/>
        <dbReference type="ChEBI" id="CHEBI:64479"/>
        <dbReference type="ChEBI" id="CHEBI:78483"/>
        <dbReference type="EC" id="3.1.2.14"/>
    </reaction>
    <physiologicalReaction direction="left-to-right" evidence="39">
        <dbReference type="Rhea" id="RHEA:41933"/>
    </physiologicalReaction>
</comment>
<dbReference type="Pfam" id="PF00698">
    <property type="entry name" value="Acyl_transf_1"/>
    <property type="match status" value="1"/>
</dbReference>
<comment type="catalytic activity">
    <reaction evidence="23">
        <text>3-oxodecanoyl-[ACP] + NADPH + H(+) = (3R)-hydroxydecanoyl-[ACP] + NADP(+)</text>
        <dbReference type="Rhea" id="RHEA:41856"/>
        <dbReference type="Rhea" id="RHEA-COMP:9637"/>
        <dbReference type="Rhea" id="RHEA-COMP:9638"/>
        <dbReference type="ChEBI" id="CHEBI:15378"/>
        <dbReference type="ChEBI" id="CHEBI:57783"/>
        <dbReference type="ChEBI" id="CHEBI:58349"/>
        <dbReference type="ChEBI" id="CHEBI:78464"/>
        <dbReference type="ChEBI" id="CHEBI:78466"/>
    </reaction>
    <physiologicalReaction direction="left-to-right" evidence="23">
        <dbReference type="Rhea" id="RHEA:41857"/>
    </physiologicalReaction>
</comment>
<dbReference type="SMART" id="SM00829">
    <property type="entry name" value="PKS_ER"/>
    <property type="match status" value="1"/>
</dbReference>
<dbReference type="InterPro" id="IPR011032">
    <property type="entry name" value="GroES-like_sf"/>
</dbReference>
<evidence type="ECO:0000256" key="4">
    <source>
        <dbReference type="ARBA" id="ARBA00022679"/>
    </source>
</evidence>
<reference evidence="54" key="1">
    <citation type="submission" date="2016-12" db="EMBL/GenBank/DDBJ databases">
        <title>The genomes of Aspergillus section Nigri reveals drivers in fungal speciation.</title>
        <authorList>
            <consortium name="DOE Joint Genome Institute"/>
            <person name="Vesth T.C."/>
            <person name="Nybo J."/>
            <person name="Theobald S."/>
            <person name="Brandl J."/>
            <person name="Frisvad J.C."/>
            <person name="Nielsen K.F."/>
            <person name="Lyhne E.K."/>
            <person name="Kogle M.E."/>
            <person name="Kuo A."/>
            <person name="Riley R."/>
            <person name="Clum A."/>
            <person name="Nolan M."/>
            <person name="Lipzen A."/>
            <person name="Salamov A."/>
            <person name="Henrissat B."/>
            <person name="Wiebenga A."/>
            <person name="De vries R.P."/>
            <person name="Grigoriev I.V."/>
            <person name="Mortensen U.H."/>
            <person name="Andersen M.R."/>
            <person name="Baker S.E."/>
        </authorList>
    </citation>
    <scope>NUCLEOTIDE SEQUENCE</scope>
    <source>
        <strain evidence="54">IBT 28561</strain>
    </source>
</reference>
<dbReference type="PANTHER" id="PTHR43775">
    <property type="entry name" value="FATTY ACID SYNTHASE"/>
    <property type="match status" value="1"/>
</dbReference>
<feature type="domain" description="PKS/mFAS DH" evidence="53">
    <location>
        <begin position="904"/>
        <end position="1192"/>
    </location>
</feature>
<dbReference type="InterPro" id="IPR014043">
    <property type="entry name" value="Acyl_transferase_dom"/>
</dbReference>
<dbReference type="Pfam" id="PF00550">
    <property type="entry name" value="PP-binding"/>
    <property type="match status" value="1"/>
</dbReference>
<comment type="catalytic activity">
    <reaction evidence="45">
        <text>3-oxohexadecanoyl-[ACP] + NADPH + H(+) = (3R)-hydroxyhexadecanoyl-[ACP] + NADP(+)</text>
        <dbReference type="Rhea" id="RHEA:41904"/>
        <dbReference type="Rhea" id="RHEA-COMP:9649"/>
        <dbReference type="Rhea" id="RHEA-COMP:9650"/>
        <dbReference type="ChEBI" id="CHEBI:15378"/>
        <dbReference type="ChEBI" id="CHEBI:57783"/>
        <dbReference type="ChEBI" id="CHEBI:58349"/>
        <dbReference type="ChEBI" id="CHEBI:78478"/>
        <dbReference type="ChEBI" id="CHEBI:78480"/>
    </reaction>
    <physiologicalReaction direction="left-to-right" evidence="45">
        <dbReference type="Rhea" id="RHEA:41905"/>
    </physiologicalReaction>
</comment>
<proteinExistence type="predicted"/>
<dbReference type="PROSITE" id="PS52004">
    <property type="entry name" value="KS3_2"/>
    <property type="match status" value="1"/>
</dbReference>
<dbReference type="InterPro" id="IPR057326">
    <property type="entry name" value="KR_dom"/>
</dbReference>
<comment type="catalytic activity">
    <reaction evidence="28">
        <text>(2E)-hexenoyl-[ACP] + NADPH + H(+) = hexanoyl-[ACP] + NADP(+)</text>
        <dbReference type="Rhea" id="RHEA:41832"/>
        <dbReference type="Rhea" id="RHEA-COMP:9631"/>
        <dbReference type="Rhea" id="RHEA-COMP:9632"/>
        <dbReference type="ChEBI" id="CHEBI:15378"/>
        <dbReference type="ChEBI" id="CHEBI:57783"/>
        <dbReference type="ChEBI" id="CHEBI:58349"/>
        <dbReference type="ChEBI" id="CHEBI:78458"/>
        <dbReference type="ChEBI" id="CHEBI:78459"/>
    </reaction>
    <physiologicalReaction direction="left-to-right" evidence="28">
        <dbReference type="Rhea" id="RHEA:41833"/>
    </physiologicalReaction>
</comment>
<dbReference type="InterPro" id="IPR020841">
    <property type="entry name" value="PKS_Beta-ketoAc_synthase_dom"/>
</dbReference>
<dbReference type="GO" id="GO:0008270">
    <property type="term" value="F:zinc ion binding"/>
    <property type="evidence" value="ECO:0007669"/>
    <property type="project" value="InterPro"/>
</dbReference>
<dbReference type="InterPro" id="IPR049551">
    <property type="entry name" value="PKS_DH_C"/>
</dbReference>
<comment type="catalytic activity">
    <reaction evidence="38">
        <text>holo-[ACP] + acetyl-CoA = acetyl-[ACP] + CoA</text>
        <dbReference type="Rhea" id="RHEA:41788"/>
        <dbReference type="Rhea" id="RHEA-COMP:9621"/>
        <dbReference type="Rhea" id="RHEA-COMP:9685"/>
        <dbReference type="ChEBI" id="CHEBI:57287"/>
        <dbReference type="ChEBI" id="CHEBI:57288"/>
        <dbReference type="ChEBI" id="CHEBI:64479"/>
        <dbReference type="ChEBI" id="CHEBI:78446"/>
        <dbReference type="EC" id="2.3.1.38"/>
    </reaction>
    <physiologicalReaction direction="left-to-right" evidence="38">
        <dbReference type="Rhea" id="RHEA:41789"/>
    </physiologicalReaction>
</comment>
<comment type="catalytic activity">
    <reaction evidence="47">
        <text>butanoyl-[ACP] + malonyl-[ACP] + H(+) = 3-oxohexanoyl-[ACP] + holo-[ACP] + CO2</text>
        <dbReference type="Rhea" id="RHEA:41820"/>
        <dbReference type="Rhea" id="RHEA-COMP:9623"/>
        <dbReference type="Rhea" id="RHEA-COMP:9628"/>
        <dbReference type="Rhea" id="RHEA-COMP:9629"/>
        <dbReference type="Rhea" id="RHEA-COMP:9685"/>
        <dbReference type="ChEBI" id="CHEBI:15378"/>
        <dbReference type="ChEBI" id="CHEBI:16526"/>
        <dbReference type="ChEBI" id="CHEBI:64479"/>
        <dbReference type="ChEBI" id="CHEBI:78449"/>
        <dbReference type="ChEBI" id="CHEBI:78454"/>
        <dbReference type="ChEBI" id="CHEBI:78456"/>
    </reaction>
    <physiologicalReaction direction="left-to-right" evidence="47">
        <dbReference type="Rhea" id="RHEA:41821"/>
    </physiologicalReaction>
</comment>
<dbReference type="GO" id="GO:0005737">
    <property type="term" value="C:cytoplasm"/>
    <property type="evidence" value="ECO:0007669"/>
    <property type="project" value="TreeGrafter"/>
</dbReference>
<dbReference type="PROSITE" id="PS52019">
    <property type="entry name" value="PKS_MFAS_DH"/>
    <property type="match status" value="1"/>
</dbReference>
<evidence type="ECO:0000259" key="53">
    <source>
        <dbReference type="PROSITE" id="PS52019"/>
    </source>
</evidence>
<dbReference type="GO" id="GO:0141148">
    <property type="term" value="F:enoyl-[acyl-carrier-protein] reductase (NADPH) activity"/>
    <property type="evidence" value="ECO:0007669"/>
    <property type="project" value="UniProtKB-EC"/>
</dbReference>
<evidence type="ECO:0000256" key="9">
    <source>
        <dbReference type="ARBA" id="ARBA00023315"/>
    </source>
</evidence>
<dbReference type="Pfam" id="PF14765">
    <property type="entry name" value="PS-DH"/>
    <property type="match status" value="1"/>
</dbReference>
<feature type="active site" description="Proton acceptor; for dehydratase activity" evidence="50">
    <location>
        <position position="936"/>
    </location>
</feature>
<dbReference type="InterPro" id="IPR020843">
    <property type="entry name" value="ER"/>
</dbReference>
<dbReference type="InterPro" id="IPR050091">
    <property type="entry name" value="PKS_NRPS_Biosynth_Enz"/>
</dbReference>
<dbReference type="Gene3D" id="3.40.47.10">
    <property type="match status" value="1"/>
</dbReference>
<evidence type="ECO:0000256" key="25">
    <source>
        <dbReference type="ARBA" id="ARBA00047500"/>
    </source>
</evidence>
<comment type="catalytic activity">
    <reaction evidence="13">
        <text>(3R)-hydroxydecanoyl-[ACP] = (2E)-decenoyl-[ACP] + H2O</text>
        <dbReference type="Rhea" id="RHEA:41860"/>
        <dbReference type="Rhea" id="RHEA-COMP:9638"/>
        <dbReference type="Rhea" id="RHEA-COMP:9639"/>
        <dbReference type="ChEBI" id="CHEBI:15377"/>
        <dbReference type="ChEBI" id="CHEBI:78466"/>
        <dbReference type="ChEBI" id="CHEBI:78467"/>
    </reaction>
    <physiologicalReaction direction="left-to-right" evidence="13">
        <dbReference type="Rhea" id="RHEA:41861"/>
    </physiologicalReaction>
</comment>
<evidence type="ECO:0000256" key="7">
    <source>
        <dbReference type="ARBA" id="ARBA00022898"/>
    </source>
</evidence>
<comment type="catalytic activity">
    <reaction evidence="29">
        <text>3-oxobutanoyl-[ACP] + NADPH + H(+) = (3R)-hydroxybutanoyl-[ACP] + NADP(+)</text>
        <dbReference type="Rhea" id="RHEA:41804"/>
        <dbReference type="Rhea" id="RHEA-COMP:9625"/>
        <dbReference type="Rhea" id="RHEA-COMP:9626"/>
        <dbReference type="ChEBI" id="CHEBI:15378"/>
        <dbReference type="ChEBI" id="CHEBI:57783"/>
        <dbReference type="ChEBI" id="CHEBI:58349"/>
        <dbReference type="ChEBI" id="CHEBI:78450"/>
        <dbReference type="ChEBI" id="CHEBI:78451"/>
    </reaction>
    <physiologicalReaction direction="left-to-right" evidence="29">
        <dbReference type="Rhea" id="RHEA:41805"/>
    </physiologicalReaction>
</comment>
<evidence type="ECO:0000256" key="12">
    <source>
        <dbReference type="ARBA" id="ARBA00023373"/>
    </source>
</evidence>
<dbReference type="GO" id="GO:0004312">
    <property type="term" value="F:fatty acid synthase activity"/>
    <property type="evidence" value="ECO:0007669"/>
    <property type="project" value="TreeGrafter"/>
</dbReference>
<evidence type="ECO:0000256" key="24">
    <source>
        <dbReference type="ARBA" id="ARBA00047451"/>
    </source>
</evidence>
<dbReference type="GO" id="GO:0016874">
    <property type="term" value="F:ligase activity"/>
    <property type="evidence" value="ECO:0007669"/>
    <property type="project" value="UniProtKB-KW"/>
</dbReference>
<keyword evidence="6" id="KW-0521">NADP</keyword>
<dbReference type="Gene3D" id="3.40.50.720">
    <property type="entry name" value="NAD(P)-binding Rossmann-like Domain"/>
    <property type="match status" value="3"/>
</dbReference>
<dbReference type="SUPFAM" id="SSF55048">
    <property type="entry name" value="Probable ACP-binding domain of malonyl-CoA ACP transacylase"/>
    <property type="match status" value="1"/>
</dbReference>
<evidence type="ECO:0000259" key="52">
    <source>
        <dbReference type="PROSITE" id="PS52004"/>
    </source>
</evidence>
<evidence type="ECO:0000256" key="38">
    <source>
        <dbReference type="ARBA" id="ARBA00048691"/>
    </source>
</evidence>
<dbReference type="InterPro" id="IPR013154">
    <property type="entry name" value="ADH-like_N"/>
</dbReference>
<dbReference type="GO" id="GO:0004313">
    <property type="term" value="F:[acyl-carrier-protein] S-acetyltransferase activity"/>
    <property type="evidence" value="ECO:0007669"/>
    <property type="project" value="UniProtKB-EC"/>
</dbReference>
<comment type="catalytic activity">
    <reaction evidence="42">
        <text>decanoyl-[ACP] + malonyl-[ACP] + H(+) = 3-oxododecanoyl-[ACP] + holo-[ACP] + CO2</text>
        <dbReference type="Rhea" id="RHEA:41868"/>
        <dbReference type="Rhea" id="RHEA-COMP:9623"/>
        <dbReference type="Rhea" id="RHEA-COMP:9640"/>
        <dbReference type="Rhea" id="RHEA-COMP:9641"/>
        <dbReference type="Rhea" id="RHEA-COMP:9685"/>
        <dbReference type="ChEBI" id="CHEBI:15378"/>
        <dbReference type="ChEBI" id="CHEBI:16526"/>
        <dbReference type="ChEBI" id="CHEBI:64479"/>
        <dbReference type="ChEBI" id="CHEBI:78449"/>
        <dbReference type="ChEBI" id="CHEBI:78468"/>
        <dbReference type="ChEBI" id="CHEBI:78469"/>
    </reaction>
    <physiologicalReaction direction="left-to-right" evidence="42">
        <dbReference type="Rhea" id="RHEA:41869"/>
    </physiologicalReaction>
</comment>
<dbReference type="PROSITE" id="PS01162">
    <property type="entry name" value="QOR_ZETA_CRYSTAL"/>
    <property type="match status" value="1"/>
</dbReference>
<dbReference type="CDD" id="cd05195">
    <property type="entry name" value="enoyl_red"/>
    <property type="match status" value="1"/>
</dbReference>
<dbReference type="InterPro" id="IPR013968">
    <property type="entry name" value="PKS_KR"/>
</dbReference>
<evidence type="ECO:0000256" key="42">
    <source>
        <dbReference type="ARBA" id="ARBA00049109"/>
    </source>
</evidence>
<evidence type="ECO:0000256" key="16">
    <source>
        <dbReference type="ARBA" id="ARBA00023399"/>
    </source>
</evidence>
<comment type="catalytic activity">
    <reaction evidence="17">
        <text>(3R)-hydroxyhexadecanoyl-[ACP] = (2E)-hexadecenoyl-[ACP] + H2O</text>
        <dbReference type="Rhea" id="RHEA:41908"/>
        <dbReference type="Rhea" id="RHEA-COMP:9650"/>
        <dbReference type="Rhea" id="RHEA-COMP:9651"/>
        <dbReference type="ChEBI" id="CHEBI:15377"/>
        <dbReference type="ChEBI" id="CHEBI:78480"/>
        <dbReference type="ChEBI" id="CHEBI:78481"/>
    </reaction>
    <physiologicalReaction direction="left-to-right" evidence="17">
        <dbReference type="Rhea" id="RHEA:41909"/>
    </physiologicalReaction>
</comment>
<evidence type="ECO:0000256" key="44">
    <source>
        <dbReference type="ARBA" id="ARBA00049263"/>
    </source>
</evidence>
<evidence type="ECO:0000256" key="3">
    <source>
        <dbReference type="ARBA" id="ARBA00022553"/>
    </source>
</evidence>
<dbReference type="Pfam" id="PF00109">
    <property type="entry name" value="ketoacyl-synt"/>
    <property type="match status" value="1"/>
</dbReference>
<evidence type="ECO:0000256" key="8">
    <source>
        <dbReference type="ARBA" id="ARBA00023268"/>
    </source>
</evidence>
<evidence type="ECO:0000256" key="32">
    <source>
        <dbReference type="ARBA" id="ARBA00048281"/>
    </source>
</evidence>
<comment type="pathway">
    <text evidence="1">Lipid metabolism.</text>
</comment>
<comment type="catalytic activity">
    <reaction evidence="33">
        <text>tetradecanoyl-[ACP] + H2O = tetradecanoate + holo-[ACP] + H(+)</text>
        <dbReference type="Rhea" id="RHEA:30123"/>
        <dbReference type="Rhea" id="RHEA-COMP:9648"/>
        <dbReference type="Rhea" id="RHEA-COMP:9685"/>
        <dbReference type="ChEBI" id="CHEBI:15377"/>
        <dbReference type="ChEBI" id="CHEBI:15378"/>
        <dbReference type="ChEBI" id="CHEBI:30807"/>
        <dbReference type="ChEBI" id="CHEBI:64479"/>
        <dbReference type="ChEBI" id="CHEBI:78477"/>
        <dbReference type="EC" id="3.1.2.14"/>
    </reaction>
    <physiologicalReaction direction="left-to-right" evidence="33">
        <dbReference type="Rhea" id="RHEA:30124"/>
    </physiologicalReaction>
</comment>
<dbReference type="FunFam" id="3.40.50.720:FF:000209">
    <property type="entry name" value="Polyketide synthase Pks12"/>
    <property type="match status" value="1"/>
</dbReference>
<protein>
    <submittedName>
        <fullName evidence="54">Fatty acid synthase S-acetyltransferase</fullName>
    </submittedName>
</protein>
<dbReference type="InterPro" id="IPR042104">
    <property type="entry name" value="PKS_dehydratase_sf"/>
</dbReference>
<evidence type="ECO:0000256" key="37">
    <source>
        <dbReference type="ARBA" id="ARBA00048650"/>
    </source>
</evidence>
<dbReference type="GO" id="GO:0019171">
    <property type="term" value="F:(3R)-hydroxyacyl-[acyl-carrier-protein] dehydratase activity"/>
    <property type="evidence" value="ECO:0007669"/>
    <property type="project" value="UniProtKB-EC"/>
</dbReference>
<evidence type="ECO:0000259" key="51">
    <source>
        <dbReference type="PROSITE" id="PS50075"/>
    </source>
</evidence>
<feature type="domain" description="Carrier" evidence="51">
    <location>
        <begin position="2041"/>
        <end position="2115"/>
    </location>
</feature>
<name>A0A2I1D2K5_ASPC2</name>
<dbReference type="Gene3D" id="3.10.129.110">
    <property type="entry name" value="Polyketide synthase dehydratase"/>
    <property type="match status" value="1"/>
</dbReference>
<evidence type="ECO:0000256" key="27">
    <source>
        <dbReference type="ARBA" id="ARBA00047810"/>
    </source>
</evidence>
<comment type="catalytic activity">
    <reaction evidence="25">
        <text>(2E)-butenoyl-[ACP] + NADPH + H(+) = butanoyl-[ACP] + NADP(+)</text>
        <dbReference type="Rhea" id="RHEA:41812"/>
        <dbReference type="Rhea" id="RHEA-COMP:9627"/>
        <dbReference type="Rhea" id="RHEA-COMP:9628"/>
        <dbReference type="ChEBI" id="CHEBI:15378"/>
        <dbReference type="ChEBI" id="CHEBI:57783"/>
        <dbReference type="ChEBI" id="CHEBI:58349"/>
        <dbReference type="ChEBI" id="CHEBI:78453"/>
        <dbReference type="ChEBI" id="CHEBI:78454"/>
    </reaction>
    <physiologicalReaction direction="left-to-right" evidence="25">
        <dbReference type="Rhea" id="RHEA:41813"/>
    </physiologicalReaction>
</comment>
<evidence type="ECO:0000256" key="21">
    <source>
        <dbReference type="ARBA" id="ARBA00047394"/>
    </source>
</evidence>
<dbReference type="GO" id="GO:0031177">
    <property type="term" value="F:phosphopantetheine binding"/>
    <property type="evidence" value="ECO:0007669"/>
    <property type="project" value="InterPro"/>
</dbReference>
<dbReference type="PANTHER" id="PTHR43775:SF37">
    <property type="entry name" value="SI:DKEY-61P9.11"/>
    <property type="match status" value="1"/>
</dbReference>
<dbReference type="Pfam" id="PF16197">
    <property type="entry name" value="KAsynt_C_assoc"/>
    <property type="match status" value="1"/>
</dbReference>
<dbReference type="SMART" id="SM00823">
    <property type="entry name" value="PKS_PP"/>
    <property type="match status" value="1"/>
</dbReference>
<evidence type="ECO:0000256" key="2">
    <source>
        <dbReference type="ARBA" id="ARBA00022450"/>
    </source>
</evidence>
<dbReference type="Pfam" id="PF00975">
    <property type="entry name" value="Thioesterase"/>
    <property type="match status" value="1"/>
</dbReference>
<dbReference type="GeneID" id="36541029"/>
<dbReference type="SUPFAM" id="SSF50129">
    <property type="entry name" value="GroES-like"/>
    <property type="match status" value="1"/>
</dbReference>
<dbReference type="GO" id="GO:0044550">
    <property type="term" value="P:secondary metabolite biosynthetic process"/>
    <property type="evidence" value="ECO:0007669"/>
    <property type="project" value="UniProtKB-ARBA"/>
</dbReference>
<comment type="catalytic activity">
    <reaction evidence="48">
        <text>(2E)-decenoyl-[ACP] + NADPH + H(+) = decanoyl-[ACP] + NADP(+)</text>
        <dbReference type="Rhea" id="RHEA:41864"/>
        <dbReference type="Rhea" id="RHEA-COMP:9639"/>
        <dbReference type="Rhea" id="RHEA-COMP:9640"/>
        <dbReference type="ChEBI" id="CHEBI:15378"/>
        <dbReference type="ChEBI" id="CHEBI:57783"/>
        <dbReference type="ChEBI" id="CHEBI:58349"/>
        <dbReference type="ChEBI" id="CHEBI:78467"/>
        <dbReference type="ChEBI" id="CHEBI:78468"/>
    </reaction>
    <physiologicalReaction direction="left-to-right" evidence="48">
        <dbReference type="Rhea" id="RHEA:41865"/>
    </physiologicalReaction>
</comment>
<comment type="catalytic activity">
    <reaction evidence="27">
        <text>(2E)-hexadecenoyl-[ACP] + NADPH + H(+) = hexadecanoyl-[ACP] + NADP(+)</text>
        <dbReference type="Rhea" id="RHEA:41912"/>
        <dbReference type="Rhea" id="RHEA-COMP:9651"/>
        <dbReference type="Rhea" id="RHEA-COMP:9652"/>
        <dbReference type="ChEBI" id="CHEBI:15378"/>
        <dbReference type="ChEBI" id="CHEBI:57783"/>
        <dbReference type="ChEBI" id="CHEBI:58349"/>
        <dbReference type="ChEBI" id="CHEBI:78481"/>
        <dbReference type="ChEBI" id="CHEBI:78483"/>
    </reaction>
    <physiologicalReaction direction="left-to-right" evidence="27">
        <dbReference type="Rhea" id="RHEA:41913"/>
    </physiologicalReaction>
</comment>
<dbReference type="InterPro" id="IPR036736">
    <property type="entry name" value="ACP-like_sf"/>
</dbReference>
<evidence type="ECO:0000256" key="23">
    <source>
        <dbReference type="ARBA" id="ARBA00047440"/>
    </source>
</evidence>
<evidence type="ECO:0000256" key="18">
    <source>
        <dbReference type="ARBA" id="ARBA00023402"/>
    </source>
</evidence>
<dbReference type="InterPro" id="IPR020806">
    <property type="entry name" value="PKS_PP-bd"/>
</dbReference>
<comment type="catalytic activity">
    <reaction evidence="43">
        <text>(2E)-tetradecenoyl-[ACP] + NADPH + H(+) = tetradecanoyl-[ACP] + NADP(+)</text>
        <dbReference type="Rhea" id="RHEA:41896"/>
        <dbReference type="Rhea" id="RHEA-COMP:9647"/>
        <dbReference type="Rhea" id="RHEA-COMP:9648"/>
        <dbReference type="ChEBI" id="CHEBI:15378"/>
        <dbReference type="ChEBI" id="CHEBI:57783"/>
        <dbReference type="ChEBI" id="CHEBI:58349"/>
        <dbReference type="ChEBI" id="CHEBI:78475"/>
        <dbReference type="ChEBI" id="CHEBI:78477"/>
    </reaction>
    <physiologicalReaction direction="left-to-right" evidence="43">
        <dbReference type="Rhea" id="RHEA:41897"/>
    </physiologicalReaction>
</comment>
<dbReference type="GO" id="GO:0006633">
    <property type="term" value="P:fatty acid biosynthetic process"/>
    <property type="evidence" value="ECO:0007669"/>
    <property type="project" value="InterPro"/>
</dbReference>
<evidence type="ECO:0000256" key="5">
    <source>
        <dbReference type="ARBA" id="ARBA00022799"/>
    </source>
</evidence>
<dbReference type="InterPro" id="IPR016036">
    <property type="entry name" value="Malonyl_transacylase_ACP-bd"/>
</dbReference>
<dbReference type="Pfam" id="PF02801">
    <property type="entry name" value="Ketoacyl-synt_C"/>
    <property type="match status" value="1"/>
</dbReference>
<evidence type="ECO:0000256" key="36">
    <source>
        <dbReference type="ARBA" id="ARBA00048571"/>
    </source>
</evidence>
<evidence type="ECO:0000313" key="55">
    <source>
        <dbReference type="Proteomes" id="UP000234254"/>
    </source>
</evidence>
<dbReference type="GO" id="GO:0004316">
    <property type="term" value="F:3-oxoacyl-[acyl-carrier-protein] reductase (NADPH) activity"/>
    <property type="evidence" value="ECO:0007669"/>
    <property type="project" value="UniProtKB-EC"/>
</dbReference>
<dbReference type="InterPro" id="IPR009081">
    <property type="entry name" value="PP-bd_ACP"/>
</dbReference>
<evidence type="ECO:0000256" key="35">
    <source>
        <dbReference type="ARBA" id="ARBA00048506"/>
    </source>
</evidence>
<dbReference type="SMART" id="SM00826">
    <property type="entry name" value="PKS_DH"/>
    <property type="match status" value="1"/>
</dbReference>
<dbReference type="InterPro" id="IPR001031">
    <property type="entry name" value="Thioesterase"/>
</dbReference>
<dbReference type="InterPro" id="IPR014031">
    <property type="entry name" value="Ketoacyl_synth_C"/>
</dbReference>
<dbReference type="InterPro" id="IPR029058">
    <property type="entry name" value="AB_hydrolase_fold"/>
</dbReference>
<evidence type="ECO:0000256" key="40">
    <source>
        <dbReference type="ARBA" id="ARBA00048935"/>
    </source>
</evidence>
<dbReference type="SMART" id="SM00822">
    <property type="entry name" value="PKS_KR"/>
    <property type="match status" value="1"/>
</dbReference>
<comment type="catalytic activity">
    <reaction evidence="10">
        <text>(3R)-hydroxyoctanoyl-[ACP] = (2E)-octenoyl-[ACP] + H2O</text>
        <dbReference type="Rhea" id="RHEA:41844"/>
        <dbReference type="Rhea" id="RHEA-COMP:9634"/>
        <dbReference type="Rhea" id="RHEA-COMP:9635"/>
        <dbReference type="ChEBI" id="CHEBI:15377"/>
        <dbReference type="ChEBI" id="CHEBI:78461"/>
        <dbReference type="ChEBI" id="CHEBI:78462"/>
    </reaction>
    <physiologicalReaction direction="left-to-right" evidence="10">
        <dbReference type="Rhea" id="RHEA:41845"/>
    </physiologicalReaction>
</comment>
<dbReference type="OrthoDB" id="5334845at2759"/>
<dbReference type="InterPro" id="IPR014030">
    <property type="entry name" value="Ketoacyl_synth_N"/>
</dbReference>
<comment type="catalytic activity">
    <reaction evidence="30">
        <text>acetyl-[ACP] + malonyl-[ACP] + H(+) = 3-oxobutanoyl-[ACP] + holo-[ACP] + CO2</text>
        <dbReference type="Rhea" id="RHEA:41800"/>
        <dbReference type="Rhea" id="RHEA-COMP:9621"/>
        <dbReference type="Rhea" id="RHEA-COMP:9623"/>
        <dbReference type="Rhea" id="RHEA-COMP:9625"/>
        <dbReference type="Rhea" id="RHEA-COMP:9685"/>
        <dbReference type="ChEBI" id="CHEBI:15378"/>
        <dbReference type="ChEBI" id="CHEBI:16526"/>
        <dbReference type="ChEBI" id="CHEBI:64479"/>
        <dbReference type="ChEBI" id="CHEBI:78446"/>
        <dbReference type="ChEBI" id="CHEBI:78449"/>
        <dbReference type="ChEBI" id="CHEBI:78450"/>
    </reaction>
    <physiologicalReaction direction="left-to-right" evidence="30">
        <dbReference type="Rhea" id="RHEA:41801"/>
    </physiologicalReaction>
</comment>
<dbReference type="InterPro" id="IPR032821">
    <property type="entry name" value="PKS_assoc"/>
</dbReference>
<dbReference type="Gene3D" id="1.10.1200.10">
    <property type="entry name" value="ACP-like"/>
    <property type="match status" value="1"/>
</dbReference>
<dbReference type="Pfam" id="PF00107">
    <property type="entry name" value="ADH_zinc_N"/>
    <property type="match status" value="1"/>
</dbReference>
<sequence length="2393" mass="260831">MTASEREPIAVVGIGCRFPGGVSTATEFWETLQQGIDAIGDIPKDRFDSSSFYDKDPQKYGKIRNCKGGFLDDIKSFDADFFGYFPAEASRIDPQQRLALEASVHALQDSGTPLEKVGGSRTSVFLGTFMYDHLGIQTATEQRDSISPHVALGSMIWATANRVSHRLNLQGPSITLDTACSSSLSALHLACQSIWAGESEGALAGGVNAILRPEATIMLSKSGFLSPDGSCKPFDASANGYVRSEGVGIVYLKPLSTAIRDKDRIYACIRGSLVNQDGYTADGFTVPSLAAQATLLETVYTQSNIDPTKVQYIEAHGPGTLVGDPVEANALGKQLGQKRSEKQESLWIGSVKGNYGHLEGAAGIIGFIKASLVAFYGEIPPQVNNTTLNPSIDFESLRLDISRKKIKLPRDQGQKILAGVNSFGAGGANAHVILEEAPNYIGTGAGKSHRRPRVFNLSARSQSALAHTARDLASFLRLRKHSLEDVAYTLNMRRDKHAEFSVIPAQGLHELCSRLDQLGSQQASKNILTLQKQPGISCPRVAFVFSGQGGQWLGMGMRLAYQEPTFREHLAAFDNVFASLAQFSIIEEIFGQPDDSKLSKTTIAQPAIAAIQIALARTLISYGIKPEGCVGHSIGEIAAAHICGALSLEDAVKVIYFRSQIQSKAAGAGSMLATGLSAKEADNLIQRMHAGGGVEIAALNGPKTTTLTGDIESLEHVSRELEKRDVFARFVKVDTPYHSRFMDALKGELLEALSPIQGTQTEINLYSTVTTTVELGRHLNASYWFDNIRKPVKYTETAGGMIEDGFNFLVEIGPHPVLLSGTQDIAEAAKRLVYLLPGMLRGSDVEPFSRVIGATHAVGSVVDISSFNGGGGNLIDLPLYPFQRQHCWFEDPEAQQSRLAESRHPFLRSSTSLTDDEHGVLRLQLSTGVSPFLSDHVVNGAIVFPMTGHIEAAYLAANKFLKHQRIWLEDLRFELPVVLAAAEDFAPQIMLEITSSISDYVLSSRRANAAPTAAWHVCSRGRINSRDMPPRADAEALDSVKTRLQSGTQMNTDAFYRGLEDAGFRYGEAFRCVRGMWRLGEELCSVVELPPSLIDEASRFTFHPALLDACVHTVYAYQHHVGNPHSVYLPSHVRSVDITNNYPVTSVFAHIQIHQLDHMFLIYKLTIYGHDGQLVAIFSDLTMKQLQTKTLTQSKEHRVSFQLETEERSKREEADFENVLILDPPGSLLDWILPTVQSAFPRSRIYEKDLEAVKPSWEASEWGFNLDRRTLLIVPALLSGPPQRHIHESLDASIQTLTRIASWIHAQSGFCTVVVLTQGGCMTPADTQCNPFASSVEAATRVMVNEFPHPSIRTIDLAMDTAEQQTTFLKAELQTLRFGRHETVVALRDEDRFVRRIVSVDVEKEENLNRRSLPARGGKYQAERGQNGGLDNLVLRQQSFSQLGPDEVGIEVHAAGLNYKDVLNAMGSLSDRATSDGLTGQNLGLEVSGRVTEIGKDVNDIDRGALVMARVSNGISGYAVTSYDLVVPVPSSLSVTQAACVLVSSTTAYYALEYLGRLTAGESILIHSGAGGVGTAAMQIAKHIGARVYATAGSPARRARVSDMGAEAVFDSRSLTFHDEIKLATQGRGVDVVLNCLPGAMFSQSMACLAPFGRFLEIGKTEIYRNTKLGLEKLGQNCAFFAVDIDRLAAQKPNLHRQIVGEVCKLLGRGILVPPQITTHPISELSMALKRLSRSSVMGKAAVEMPPGVIIEAMPPKHLKLDGTRSYLITGGTSGLGLHLAKFLVERGAKHLVLVSRTGPKTPEDHALILHLRHKGVSVNIETGDISNIEAAESLFHQHRPWPSIAGVIHSAGVLGTISAHDVTPDSFRTVFAPKALGAWNLHQTTQGLHLDFFVLVSSVSSILGVAGQLSYAAANQFLDGLAQHRQASGLPGTSLNLGVLGEYAGMSRTSSGSNRVVQLAESEGLSTTDLPTVLSALERALDHSTSQTMISGIDWSMFLKAYPHLAYDGAYLGLDKQQEADKNDESQVFSSRLSGPEREQAIRDTLQAGLAKILGVDTSRISPTEKIDQYSLDSMTLTQLRGLILREFRTPYPLIRLFEGPSLQEVAAELNGTSHDTQSANEGSTNIGNDQLGSMSDDGLIKISPWFVRGSSVNAHCPRLLCVHSMGAAATLFASVLSNPPDGLDPIAMQLPGRATRSDEPPASSIPEVVAGTLSDMENVVGYPAIIWGHSFGGIIAFEMIRALRRQGKPLPQLLVTGTIAPSLISIWQKRDILVEVVREDISPDYWMSVARYVDDVDYLRSIMPLMRQDGPLLLKYQFHEEDPLNIPITAFTARQDDLVYLEEISAWKKETKQFRLIEVDGDHWFLYRNRVLLRETLIAMACDLDTSDPKN</sequence>
<keyword evidence="4" id="KW-0808">Transferase</keyword>
<dbReference type="InterPro" id="IPR016039">
    <property type="entry name" value="Thiolase-like"/>
</dbReference>
<evidence type="ECO:0000256" key="6">
    <source>
        <dbReference type="ARBA" id="ARBA00022857"/>
    </source>
</evidence>
<dbReference type="InterPro" id="IPR013149">
    <property type="entry name" value="ADH-like_C"/>
</dbReference>
<keyword evidence="7" id="KW-0663">Pyridoxal phosphate</keyword>
<evidence type="ECO:0000256" key="28">
    <source>
        <dbReference type="ARBA" id="ARBA00047897"/>
    </source>
</evidence>
<comment type="catalytic activity">
    <reaction evidence="16">
        <text>(3R)-hydroxyoctadecanoyl-[ACP] = (2E)-octadecenoyl-[ACP] + H2O</text>
        <dbReference type="Rhea" id="RHEA:41924"/>
        <dbReference type="Rhea" id="RHEA-COMP:9654"/>
        <dbReference type="Rhea" id="RHEA-COMP:9655"/>
        <dbReference type="ChEBI" id="CHEBI:15377"/>
        <dbReference type="ChEBI" id="CHEBI:78488"/>
        <dbReference type="ChEBI" id="CHEBI:78489"/>
    </reaction>
    <physiologicalReaction direction="left-to-right" evidence="16">
        <dbReference type="Rhea" id="RHEA:41925"/>
    </physiologicalReaction>
</comment>
<evidence type="ECO:0000256" key="45">
    <source>
        <dbReference type="ARBA" id="ARBA00049414"/>
    </source>
</evidence>
<dbReference type="Pfam" id="PF21089">
    <property type="entry name" value="PKS_DH_N"/>
    <property type="match status" value="1"/>
</dbReference>
<dbReference type="InterPro" id="IPR036291">
    <property type="entry name" value="NAD(P)-bd_dom_sf"/>
</dbReference>
<dbReference type="Proteomes" id="UP000234254">
    <property type="component" value="Unassembled WGS sequence"/>
</dbReference>
<comment type="catalytic activity">
    <reaction evidence="36">
        <text>3-oxohexanoyl-[ACP] + NADPH + H(+) = (3R)-hydroxyhexanoyl-[ACP] + NADP(+)</text>
        <dbReference type="Rhea" id="RHEA:41824"/>
        <dbReference type="Rhea" id="RHEA-COMP:9629"/>
        <dbReference type="Rhea" id="RHEA-COMP:9630"/>
        <dbReference type="ChEBI" id="CHEBI:15378"/>
        <dbReference type="ChEBI" id="CHEBI:57783"/>
        <dbReference type="ChEBI" id="CHEBI:58349"/>
        <dbReference type="ChEBI" id="CHEBI:78456"/>
        <dbReference type="ChEBI" id="CHEBI:78457"/>
    </reaction>
    <physiologicalReaction direction="left-to-right" evidence="36">
        <dbReference type="Rhea" id="RHEA:41825"/>
    </physiologicalReaction>
</comment>
<comment type="catalytic activity">
    <reaction evidence="32">
        <text>(2E)-dodecenoyl-[ACP] + NADPH + H(+) = dodecanoyl-[ACP] + NADP(+)</text>
        <dbReference type="Rhea" id="RHEA:41880"/>
        <dbReference type="Rhea" id="RHEA-COMP:9643"/>
        <dbReference type="Rhea" id="RHEA-COMP:9644"/>
        <dbReference type="ChEBI" id="CHEBI:15378"/>
        <dbReference type="ChEBI" id="CHEBI:57783"/>
        <dbReference type="ChEBI" id="CHEBI:58349"/>
        <dbReference type="ChEBI" id="CHEBI:65264"/>
        <dbReference type="ChEBI" id="CHEBI:78472"/>
    </reaction>
    <physiologicalReaction direction="left-to-right" evidence="32">
        <dbReference type="Rhea" id="RHEA:41881"/>
    </physiologicalReaction>
</comment>
<evidence type="ECO:0000256" key="49">
    <source>
        <dbReference type="ARBA" id="ARBA00049533"/>
    </source>
</evidence>
<comment type="catalytic activity">
    <reaction evidence="46">
        <text>3-oxooctanoyl-[ACP] + NADPH + H(+) = (3R)-hydroxyoctanoyl-[ACP] + NADP(+)</text>
        <dbReference type="Rhea" id="RHEA:41840"/>
        <dbReference type="Rhea" id="RHEA-COMP:9633"/>
        <dbReference type="Rhea" id="RHEA-COMP:9634"/>
        <dbReference type="ChEBI" id="CHEBI:15378"/>
        <dbReference type="ChEBI" id="CHEBI:57783"/>
        <dbReference type="ChEBI" id="CHEBI:58349"/>
        <dbReference type="ChEBI" id="CHEBI:78460"/>
        <dbReference type="ChEBI" id="CHEBI:78461"/>
    </reaction>
    <physiologicalReaction direction="left-to-right" evidence="46">
        <dbReference type="Rhea" id="RHEA:41841"/>
    </physiologicalReaction>
</comment>
<evidence type="ECO:0000256" key="17">
    <source>
        <dbReference type="ARBA" id="ARBA00023401"/>
    </source>
</evidence>
<dbReference type="Gene3D" id="3.30.70.3290">
    <property type="match status" value="1"/>
</dbReference>
<dbReference type="InterPro" id="IPR020807">
    <property type="entry name" value="PKS_DH"/>
</dbReference>
<comment type="catalytic activity">
    <reaction evidence="34">
        <text>(2E)-octenoyl-[ACP] + NADPH + H(+) = octanoyl-[ACP] + NADP(+)</text>
        <dbReference type="Rhea" id="RHEA:41848"/>
        <dbReference type="Rhea" id="RHEA-COMP:9635"/>
        <dbReference type="Rhea" id="RHEA-COMP:9636"/>
        <dbReference type="ChEBI" id="CHEBI:15378"/>
        <dbReference type="ChEBI" id="CHEBI:57783"/>
        <dbReference type="ChEBI" id="CHEBI:58349"/>
        <dbReference type="ChEBI" id="CHEBI:78462"/>
        <dbReference type="ChEBI" id="CHEBI:78463"/>
    </reaction>
    <physiologicalReaction direction="left-to-right" evidence="34">
        <dbReference type="Rhea" id="RHEA:41849"/>
    </physiologicalReaction>
</comment>
<dbReference type="EMBL" id="MSFM01000006">
    <property type="protein sequence ID" value="PKY04110.1"/>
    <property type="molecule type" value="Genomic_DNA"/>
</dbReference>
<feature type="domain" description="Ketosynthase family 3 (KS3)" evidence="52">
    <location>
        <begin position="6"/>
        <end position="436"/>
    </location>
</feature>
<comment type="function">
    <text evidence="19">Fatty acid synthetase is a multifunctional enzyme that catalyzes the de novo biosynthesis of long-chain saturated fatty acids starting from acetyl-CoA and malonyl-CoA in the presence of NADPH. This multifunctional protein contains 7 catalytic activities and a site for the binding of the prosthetic group 4'-phosphopantetheine of the acyl carrier protein ([ACP]) domain.</text>
</comment>
<dbReference type="GO" id="GO:0005886">
    <property type="term" value="C:plasma membrane"/>
    <property type="evidence" value="ECO:0007669"/>
    <property type="project" value="TreeGrafter"/>
</dbReference>
<dbReference type="Gene3D" id="3.40.50.1820">
    <property type="entry name" value="alpha/beta hydrolase"/>
    <property type="match status" value="1"/>
</dbReference>
<evidence type="ECO:0000256" key="48">
    <source>
        <dbReference type="ARBA" id="ARBA00049521"/>
    </source>
</evidence>
<evidence type="ECO:0000256" key="10">
    <source>
        <dbReference type="ARBA" id="ARBA00023332"/>
    </source>
</evidence>
<accession>A0A2I1D2K5</accession>
<comment type="catalytic activity">
    <reaction evidence="15">
        <text>(3R)-hydroxytetradecanoyl-[ACP] = (2E)-tetradecenoyl-[ACP] + H2O</text>
        <dbReference type="Rhea" id="RHEA:41892"/>
        <dbReference type="Rhea" id="RHEA-COMP:9646"/>
        <dbReference type="Rhea" id="RHEA-COMP:9647"/>
        <dbReference type="ChEBI" id="CHEBI:15377"/>
        <dbReference type="ChEBI" id="CHEBI:78474"/>
        <dbReference type="ChEBI" id="CHEBI:78475"/>
    </reaction>
    <physiologicalReaction direction="left-to-right" evidence="15">
        <dbReference type="Rhea" id="RHEA:41893"/>
    </physiologicalReaction>
</comment>
<evidence type="ECO:0000256" key="22">
    <source>
        <dbReference type="ARBA" id="ARBA00047400"/>
    </source>
</evidence>
<dbReference type="CDD" id="cd00833">
    <property type="entry name" value="PKS"/>
    <property type="match status" value="1"/>
</dbReference>
<evidence type="ECO:0000256" key="14">
    <source>
        <dbReference type="ARBA" id="ARBA00023394"/>
    </source>
</evidence>
<comment type="catalytic activity">
    <reaction evidence="44">
        <text>3-oxododecanoyl-[ACP] + NADPH + H(+) = (3R)-hydroxydodecanoyl-[ACP] + NADP(+)</text>
        <dbReference type="Rhea" id="RHEA:41872"/>
        <dbReference type="Rhea" id="RHEA-COMP:9641"/>
        <dbReference type="Rhea" id="RHEA-COMP:9642"/>
        <dbReference type="ChEBI" id="CHEBI:15378"/>
        <dbReference type="ChEBI" id="CHEBI:57783"/>
        <dbReference type="ChEBI" id="CHEBI:58349"/>
        <dbReference type="ChEBI" id="CHEBI:78469"/>
        <dbReference type="ChEBI" id="CHEBI:78470"/>
    </reaction>
    <physiologicalReaction direction="left-to-right" evidence="44">
        <dbReference type="Rhea" id="RHEA:41873"/>
    </physiologicalReaction>
</comment>
<feature type="active site" description="Proton donor; for dehydratase activity" evidence="50">
    <location>
        <position position="1108"/>
    </location>
</feature>
<evidence type="ECO:0000256" key="13">
    <source>
        <dbReference type="ARBA" id="ARBA00023388"/>
    </source>
</evidence>
<dbReference type="Gene3D" id="3.90.180.10">
    <property type="entry name" value="Medium-chain alcohol dehydrogenases, catalytic domain"/>
    <property type="match status" value="1"/>
</dbReference>
<dbReference type="InterPro" id="IPR002364">
    <property type="entry name" value="Quin_OxRdtase/zeta-crystal_CS"/>
</dbReference>
<comment type="catalytic activity">
    <reaction evidence="14">
        <text>a (3R)-hydroxyacyl-[ACP] = a (2E)-enoyl-[ACP] + H2O</text>
        <dbReference type="Rhea" id="RHEA:13097"/>
        <dbReference type="Rhea" id="RHEA-COMP:9925"/>
        <dbReference type="Rhea" id="RHEA-COMP:9945"/>
        <dbReference type="ChEBI" id="CHEBI:15377"/>
        <dbReference type="ChEBI" id="CHEBI:78784"/>
        <dbReference type="ChEBI" id="CHEBI:78827"/>
        <dbReference type="EC" id="4.2.1.59"/>
    </reaction>
    <physiologicalReaction direction="left-to-right" evidence="14">
        <dbReference type="Rhea" id="RHEA:13098"/>
    </physiologicalReaction>
</comment>
<evidence type="ECO:0000313" key="54">
    <source>
        <dbReference type="EMBL" id="PKY04110.1"/>
    </source>
</evidence>
<evidence type="ECO:0000256" key="41">
    <source>
        <dbReference type="ARBA" id="ARBA00049019"/>
    </source>
</evidence>
<evidence type="ECO:0000256" key="11">
    <source>
        <dbReference type="ARBA" id="ARBA00023351"/>
    </source>
</evidence>
<keyword evidence="3" id="KW-0597">Phosphoprotein</keyword>
<comment type="catalytic activity">
    <reaction evidence="37">
        <text>a 2,3-saturated acyl-[ACP] + NADP(+) = a (2E)-enoyl-[ACP] + NADPH + H(+)</text>
        <dbReference type="Rhea" id="RHEA:22564"/>
        <dbReference type="Rhea" id="RHEA-COMP:9925"/>
        <dbReference type="Rhea" id="RHEA-COMP:9926"/>
        <dbReference type="ChEBI" id="CHEBI:15378"/>
        <dbReference type="ChEBI" id="CHEBI:57783"/>
        <dbReference type="ChEBI" id="CHEBI:58349"/>
        <dbReference type="ChEBI" id="CHEBI:78784"/>
        <dbReference type="ChEBI" id="CHEBI:78785"/>
        <dbReference type="EC" id="1.3.1.39"/>
    </reaction>
    <physiologicalReaction direction="right-to-left" evidence="37">
        <dbReference type="Rhea" id="RHEA:22566"/>
    </physiologicalReaction>
</comment>
<dbReference type="InterPro" id="IPR018201">
    <property type="entry name" value="Ketoacyl_synth_AS"/>
</dbReference>
<evidence type="ECO:0000256" key="31">
    <source>
        <dbReference type="ARBA" id="ARBA00048051"/>
    </source>
</evidence>
<comment type="catalytic activity">
    <reaction evidence="31">
        <text>hexadecanoyl-[ACP] + malonyl-[ACP] + H(+) = 3-oxooctadecanoyl-[ACP] + holo-[ACP] + CO2</text>
        <dbReference type="Rhea" id="RHEA:41916"/>
        <dbReference type="Rhea" id="RHEA-COMP:9623"/>
        <dbReference type="Rhea" id="RHEA-COMP:9652"/>
        <dbReference type="Rhea" id="RHEA-COMP:9653"/>
        <dbReference type="Rhea" id="RHEA-COMP:9685"/>
        <dbReference type="ChEBI" id="CHEBI:15378"/>
        <dbReference type="ChEBI" id="CHEBI:16526"/>
        <dbReference type="ChEBI" id="CHEBI:64479"/>
        <dbReference type="ChEBI" id="CHEBI:78449"/>
        <dbReference type="ChEBI" id="CHEBI:78483"/>
        <dbReference type="ChEBI" id="CHEBI:78487"/>
    </reaction>
    <physiologicalReaction direction="left-to-right" evidence="31">
        <dbReference type="Rhea" id="RHEA:41917"/>
    </physiologicalReaction>
</comment>
<comment type="catalytic activity">
    <reaction evidence="40">
        <text>3-oxotetradecanoyl-[ACP] + NADPH + H(+) = (3R)-hydroxytetradecanoyl-[ACP] + NADP(+)</text>
        <dbReference type="Rhea" id="RHEA:41888"/>
        <dbReference type="Rhea" id="RHEA-COMP:9645"/>
        <dbReference type="Rhea" id="RHEA-COMP:9646"/>
        <dbReference type="ChEBI" id="CHEBI:15378"/>
        <dbReference type="ChEBI" id="CHEBI:57783"/>
        <dbReference type="ChEBI" id="CHEBI:58349"/>
        <dbReference type="ChEBI" id="CHEBI:78473"/>
        <dbReference type="ChEBI" id="CHEBI:78474"/>
    </reaction>
    <physiologicalReaction direction="left-to-right" evidence="40">
        <dbReference type="Rhea" id="RHEA:41889"/>
    </physiologicalReaction>
</comment>
<dbReference type="InterPro" id="IPR001227">
    <property type="entry name" value="Ac_transferase_dom_sf"/>
</dbReference>
<keyword evidence="2" id="KW-0596">Phosphopantetheine</keyword>
<dbReference type="GO" id="GO:0004315">
    <property type="term" value="F:3-oxoacyl-[acyl-carrier-protein] synthase activity"/>
    <property type="evidence" value="ECO:0007669"/>
    <property type="project" value="UniProtKB-EC"/>
</dbReference>
<dbReference type="InterPro" id="IPR049552">
    <property type="entry name" value="PKS_DH_N"/>
</dbReference>
<evidence type="ECO:0000256" key="39">
    <source>
        <dbReference type="ARBA" id="ARBA00048704"/>
    </source>
</evidence>
<dbReference type="GO" id="GO:0016297">
    <property type="term" value="F:fatty acyl-[ACP] hydrolase activity"/>
    <property type="evidence" value="ECO:0007669"/>
    <property type="project" value="UniProtKB-EC"/>
</dbReference>
<feature type="region of interest" description="N-terminal hotdog fold" evidence="50">
    <location>
        <begin position="904"/>
        <end position="1030"/>
    </location>
</feature>
<comment type="catalytic activity">
    <reaction evidence="35">
        <text>a fatty acyl-[ACP] + malonyl-[ACP] + H(+) = a 3-oxoacyl-[ACP] + holo-[ACP] + CO2</text>
        <dbReference type="Rhea" id="RHEA:22836"/>
        <dbReference type="Rhea" id="RHEA-COMP:9623"/>
        <dbReference type="Rhea" id="RHEA-COMP:9685"/>
        <dbReference type="Rhea" id="RHEA-COMP:9916"/>
        <dbReference type="Rhea" id="RHEA-COMP:14125"/>
        <dbReference type="ChEBI" id="CHEBI:15378"/>
        <dbReference type="ChEBI" id="CHEBI:16526"/>
        <dbReference type="ChEBI" id="CHEBI:64479"/>
        <dbReference type="ChEBI" id="CHEBI:78449"/>
        <dbReference type="ChEBI" id="CHEBI:78776"/>
        <dbReference type="ChEBI" id="CHEBI:138651"/>
        <dbReference type="EC" id="2.3.1.41"/>
    </reaction>
    <physiologicalReaction direction="left-to-right" evidence="35">
        <dbReference type="Rhea" id="RHEA:22837"/>
    </physiologicalReaction>
</comment>
<evidence type="ECO:0000256" key="26">
    <source>
        <dbReference type="ARBA" id="ARBA00047578"/>
    </source>
</evidence>
<keyword evidence="5" id="KW-0702">S-nitrosylation</keyword>
<organism evidence="54 55">
    <name type="scientific">Aspergillus campestris (strain IBT 28561)</name>
    <dbReference type="NCBI Taxonomy" id="1392248"/>
    <lineage>
        <taxon>Eukaryota</taxon>
        <taxon>Fungi</taxon>
        <taxon>Dikarya</taxon>
        <taxon>Ascomycota</taxon>
        <taxon>Pezizomycotina</taxon>
        <taxon>Eurotiomycetes</taxon>
        <taxon>Eurotiomycetidae</taxon>
        <taxon>Eurotiales</taxon>
        <taxon>Aspergillaceae</taxon>
        <taxon>Aspergillus</taxon>
        <taxon>Aspergillus subgen. Circumdati</taxon>
    </lineage>
</organism>
<dbReference type="SUPFAM" id="SSF53901">
    <property type="entry name" value="Thiolase-like"/>
    <property type="match status" value="1"/>
</dbReference>
<evidence type="ECO:0000256" key="33">
    <source>
        <dbReference type="ARBA" id="ARBA00048289"/>
    </source>
</evidence>
<evidence type="ECO:0000256" key="19">
    <source>
        <dbReference type="ARBA" id="ARBA00023442"/>
    </source>
</evidence>
<dbReference type="SUPFAM" id="SSF53474">
    <property type="entry name" value="alpha/beta-Hydrolases"/>
    <property type="match status" value="1"/>
</dbReference>
<dbReference type="GO" id="GO:1901336">
    <property type="term" value="P:lactone biosynthetic process"/>
    <property type="evidence" value="ECO:0007669"/>
    <property type="project" value="UniProtKB-ARBA"/>
</dbReference>
<dbReference type="PROSITE" id="PS00606">
    <property type="entry name" value="KS3_1"/>
    <property type="match status" value="1"/>
</dbReference>
<dbReference type="SMART" id="SM00825">
    <property type="entry name" value="PKS_KS"/>
    <property type="match status" value="1"/>
</dbReference>
<dbReference type="SUPFAM" id="SSF51735">
    <property type="entry name" value="NAD(P)-binding Rossmann-fold domains"/>
    <property type="match status" value="3"/>
</dbReference>
<evidence type="ECO:0000256" key="20">
    <source>
        <dbReference type="ARBA" id="ARBA00047300"/>
    </source>
</evidence>
<evidence type="ECO:0000256" key="29">
    <source>
        <dbReference type="ARBA" id="ARBA00047953"/>
    </source>
</evidence>
<evidence type="ECO:0000256" key="47">
    <source>
        <dbReference type="ARBA" id="ARBA00049449"/>
    </source>
</evidence>
<keyword evidence="8" id="KW-0511">Multifunctional enzyme</keyword>
<comment type="catalytic activity">
    <reaction evidence="18">
        <text>(3R)-hydroxybutanoyl-[ACP] = (2E)-butenoyl-[ACP] + H2O</text>
        <dbReference type="Rhea" id="RHEA:41808"/>
        <dbReference type="Rhea" id="RHEA-COMP:9626"/>
        <dbReference type="Rhea" id="RHEA-COMP:9627"/>
        <dbReference type="ChEBI" id="CHEBI:15377"/>
        <dbReference type="ChEBI" id="CHEBI:78451"/>
        <dbReference type="ChEBI" id="CHEBI:78453"/>
    </reaction>
    <physiologicalReaction direction="left-to-right" evidence="18">
        <dbReference type="Rhea" id="RHEA:41809"/>
    </physiologicalReaction>
</comment>
<keyword evidence="55" id="KW-1185">Reference proteome</keyword>
<evidence type="ECO:0000256" key="1">
    <source>
        <dbReference type="ARBA" id="ARBA00005189"/>
    </source>
</evidence>
<keyword evidence="9" id="KW-0012">Acyltransferase</keyword>
<evidence type="ECO:0000256" key="43">
    <source>
        <dbReference type="ARBA" id="ARBA00049171"/>
    </source>
</evidence>
<dbReference type="PROSITE" id="PS50075">
    <property type="entry name" value="CARRIER"/>
    <property type="match status" value="1"/>
</dbReference>
<comment type="catalytic activity">
    <reaction evidence="21">
        <text>hexanoyl-[ACP] + malonyl-[ACP] + H(+) = 3-oxooctanoyl-[ACP] + holo-[ACP] + CO2</text>
        <dbReference type="Rhea" id="RHEA:41836"/>
        <dbReference type="Rhea" id="RHEA-COMP:9623"/>
        <dbReference type="Rhea" id="RHEA-COMP:9632"/>
        <dbReference type="Rhea" id="RHEA-COMP:9633"/>
        <dbReference type="Rhea" id="RHEA-COMP:9685"/>
        <dbReference type="ChEBI" id="CHEBI:15378"/>
        <dbReference type="ChEBI" id="CHEBI:16526"/>
        <dbReference type="ChEBI" id="CHEBI:64479"/>
        <dbReference type="ChEBI" id="CHEBI:78449"/>
        <dbReference type="ChEBI" id="CHEBI:78459"/>
        <dbReference type="ChEBI" id="CHEBI:78460"/>
    </reaction>
    <physiologicalReaction direction="left-to-right" evidence="21">
        <dbReference type="Rhea" id="RHEA:41837"/>
    </physiologicalReaction>
</comment>
<comment type="catalytic activity">
    <reaction evidence="12">
        <text>(3R)-hydroxyhexanoyl-[ACP] = (2E)-hexenoyl-[ACP] + H2O</text>
        <dbReference type="Rhea" id="RHEA:41828"/>
        <dbReference type="Rhea" id="RHEA-COMP:9630"/>
        <dbReference type="Rhea" id="RHEA-COMP:9631"/>
        <dbReference type="ChEBI" id="CHEBI:15377"/>
        <dbReference type="ChEBI" id="CHEBI:78457"/>
        <dbReference type="ChEBI" id="CHEBI:78458"/>
    </reaction>
    <physiologicalReaction direction="left-to-right" evidence="12">
        <dbReference type="Rhea" id="RHEA:41829"/>
    </physiologicalReaction>
</comment>
<dbReference type="RefSeq" id="XP_024692704.1">
    <property type="nucleotide sequence ID" value="XM_024833505.1"/>
</dbReference>
<dbReference type="InterPro" id="IPR049900">
    <property type="entry name" value="PKS_mFAS_DH"/>
</dbReference>
<dbReference type="InterPro" id="IPR016035">
    <property type="entry name" value="Acyl_Trfase/lysoPLipase"/>
</dbReference>
<dbReference type="VEuPathDB" id="FungiDB:P168DRAFT_236056"/>
<comment type="catalytic activity">
    <reaction evidence="26">
        <text>dodecanoyl-[ACP] + malonyl-[ACP] + H(+) = 3-oxotetradecanoyl-[ACP] + holo-[ACP] + CO2</text>
        <dbReference type="Rhea" id="RHEA:41884"/>
        <dbReference type="Rhea" id="RHEA-COMP:9623"/>
        <dbReference type="Rhea" id="RHEA-COMP:9644"/>
        <dbReference type="Rhea" id="RHEA-COMP:9645"/>
        <dbReference type="Rhea" id="RHEA-COMP:9685"/>
        <dbReference type="ChEBI" id="CHEBI:15378"/>
        <dbReference type="ChEBI" id="CHEBI:16526"/>
        <dbReference type="ChEBI" id="CHEBI:64479"/>
        <dbReference type="ChEBI" id="CHEBI:65264"/>
        <dbReference type="ChEBI" id="CHEBI:78449"/>
        <dbReference type="ChEBI" id="CHEBI:78473"/>
    </reaction>
    <physiologicalReaction direction="left-to-right" evidence="26">
        <dbReference type="Rhea" id="RHEA:41885"/>
    </physiologicalReaction>
</comment>
<gene>
    <name evidence="54" type="ORF">P168DRAFT_236056</name>
</gene>
<comment type="catalytic activity">
    <reaction evidence="49">
        <text>octanoyl-[ACP] + malonyl-[ACP] + H(+) = 3-oxodecanoyl-[ACP] + holo-[ACP] + CO2</text>
        <dbReference type="Rhea" id="RHEA:41852"/>
        <dbReference type="Rhea" id="RHEA-COMP:9623"/>
        <dbReference type="Rhea" id="RHEA-COMP:9636"/>
        <dbReference type="Rhea" id="RHEA-COMP:9637"/>
        <dbReference type="Rhea" id="RHEA-COMP:9685"/>
        <dbReference type="ChEBI" id="CHEBI:15378"/>
        <dbReference type="ChEBI" id="CHEBI:16526"/>
        <dbReference type="ChEBI" id="CHEBI:64479"/>
        <dbReference type="ChEBI" id="CHEBI:78449"/>
        <dbReference type="ChEBI" id="CHEBI:78463"/>
        <dbReference type="ChEBI" id="CHEBI:78464"/>
    </reaction>
    <physiologicalReaction direction="left-to-right" evidence="49">
        <dbReference type="Rhea" id="RHEA:41853"/>
    </physiologicalReaction>
</comment>
<dbReference type="Pfam" id="PF08659">
    <property type="entry name" value="KR"/>
    <property type="match status" value="1"/>
</dbReference>
<dbReference type="SMART" id="SM00827">
    <property type="entry name" value="PKS_AT"/>
    <property type="match status" value="1"/>
</dbReference>
<comment type="catalytic activity">
    <reaction evidence="22">
        <text>a (3R)-hydroxyacyl-[ACP] + NADP(+) = a 3-oxoacyl-[ACP] + NADPH + H(+)</text>
        <dbReference type="Rhea" id="RHEA:17397"/>
        <dbReference type="Rhea" id="RHEA-COMP:9916"/>
        <dbReference type="Rhea" id="RHEA-COMP:9945"/>
        <dbReference type="ChEBI" id="CHEBI:15378"/>
        <dbReference type="ChEBI" id="CHEBI:57783"/>
        <dbReference type="ChEBI" id="CHEBI:58349"/>
        <dbReference type="ChEBI" id="CHEBI:78776"/>
        <dbReference type="ChEBI" id="CHEBI:78827"/>
        <dbReference type="EC" id="1.1.1.100"/>
    </reaction>
    <physiologicalReaction direction="right-to-left" evidence="22">
        <dbReference type="Rhea" id="RHEA:17399"/>
    </physiologicalReaction>
</comment>
<evidence type="ECO:0000256" key="50">
    <source>
        <dbReference type="PROSITE-ProRule" id="PRU01363"/>
    </source>
</evidence>
<evidence type="ECO:0000256" key="30">
    <source>
        <dbReference type="ARBA" id="ARBA00047961"/>
    </source>
</evidence>
<dbReference type="Pfam" id="PF08240">
    <property type="entry name" value="ADH_N"/>
    <property type="match status" value="1"/>
</dbReference>
<comment type="catalytic activity">
    <reaction evidence="24">
        <text>tetradecanoyl-[ACP] + malonyl-[ACP] + H(+) = 3-oxohexadecanoyl-[ACP] + holo-[ACP] + CO2</text>
        <dbReference type="Rhea" id="RHEA:41900"/>
        <dbReference type="Rhea" id="RHEA-COMP:9623"/>
        <dbReference type="Rhea" id="RHEA-COMP:9648"/>
        <dbReference type="Rhea" id="RHEA-COMP:9649"/>
        <dbReference type="Rhea" id="RHEA-COMP:9685"/>
        <dbReference type="ChEBI" id="CHEBI:15378"/>
        <dbReference type="ChEBI" id="CHEBI:16526"/>
        <dbReference type="ChEBI" id="CHEBI:64479"/>
        <dbReference type="ChEBI" id="CHEBI:78449"/>
        <dbReference type="ChEBI" id="CHEBI:78477"/>
        <dbReference type="ChEBI" id="CHEBI:78478"/>
    </reaction>
    <physiologicalReaction direction="left-to-right" evidence="24">
        <dbReference type="Rhea" id="RHEA:41901"/>
    </physiologicalReaction>
</comment>
<dbReference type="Gene3D" id="3.40.366.10">
    <property type="entry name" value="Malonyl-Coenzyme A Acyl Carrier Protein, domain 2"/>
    <property type="match status" value="1"/>
</dbReference>
<evidence type="ECO:0000256" key="34">
    <source>
        <dbReference type="ARBA" id="ARBA00048420"/>
    </source>
</evidence>
<evidence type="ECO:0000256" key="15">
    <source>
        <dbReference type="ARBA" id="ARBA00023398"/>
    </source>
</evidence>
<dbReference type="SUPFAM" id="SSF47336">
    <property type="entry name" value="ACP-like"/>
    <property type="match status" value="1"/>
</dbReference>
<comment type="catalytic activity">
    <reaction evidence="20">
        <text>3-oxooctadecanoyl-[ACP] + NADPH + H(+) = (3R)-hydroxyoctadecanoyl-[ACP] + NADP(+)</text>
        <dbReference type="Rhea" id="RHEA:41920"/>
        <dbReference type="Rhea" id="RHEA-COMP:9653"/>
        <dbReference type="Rhea" id="RHEA-COMP:9654"/>
        <dbReference type="ChEBI" id="CHEBI:15378"/>
        <dbReference type="ChEBI" id="CHEBI:57783"/>
        <dbReference type="ChEBI" id="CHEBI:58349"/>
        <dbReference type="ChEBI" id="CHEBI:78487"/>
        <dbReference type="ChEBI" id="CHEBI:78488"/>
    </reaction>
    <physiologicalReaction direction="left-to-right" evidence="20">
        <dbReference type="Rhea" id="RHEA:41921"/>
    </physiologicalReaction>
</comment>
<comment type="catalytic activity">
    <reaction evidence="41">
        <text>(2E)-octadecenoyl-[ACP] + NADPH + H(+) = octadecanoyl-[ACP] + NADP(+)</text>
        <dbReference type="Rhea" id="RHEA:41928"/>
        <dbReference type="Rhea" id="RHEA-COMP:9655"/>
        <dbReference type="Rhea" id="RHEA-COMP:9656"/>
        <dbReference type="ChEBI" id="CHEBI:15378"/>
        <dbReference type="ChEBI" id="CHEBI:57783"/>
        <dbReference type="ChEBI" id="CHEBI:58349"/>
        <dbReference type="ChEBI" id="CHEBI:78489"/>
        <dbReference type="ChEBI" id="CHEBI:78495"/>
    </reaction>
    <physiologicalReaction direction="left-to-right" evidence="41">
        <dbReference type="Rhea" id="RHEA:41929"/>
    </physiologicalReaction>
</comment>
<dbReference type="SUPFAM" id="SSF52151">
    <property type="entry name" value="FabD/lysophospholipase-like"/>
    <property type="match status" value="1"/>
</dbReference>